<dbReference type="InterPro" id="IPR036339">
    <property type="entry name" value="PUB-like_dom_sf"/>
</dbReference>
<dbReference type="PANTHER" id="PTHR46713">
    <property type="entry name" value="F13M7.16 PROTEIN"/>
    <property type="match status" value="1"/>
</dbReference>
<dbReference type="PANTHER" id="PTHR46713:SF1">
    <property type="entry name" value="F13M7.16 PROTEIN"/>
    <property type="match status" value="1"/>
</dbReference>
<dbReference type="Pfam" id="PF09409">
    <property type="entry name" value="PUB"/>
    <property type="match status" value="1"/>
</dbReference>
<dbReference type="Gene3D" id="1.20.58.2190">
    <property type="match status" value="1"/>
</dbReference>
<reference evidence="2" key="2">
    <citation type="journal article" date="2015" name="Data Brief">
        <title>Shoot transcriptome of the giant reed, Arundo donax.</title>
        <authorList>
            <person name="Barrero R.A."/>
            <person name="Guerrero F.D."/>
            <person name="Moolhuijzen P."/>
            <person name="Goolsby J.A."/>
            <person name="Tidwell J."/>
            <person name="Bellgard S.E."/>
            <person name="Bellgard M.I."/>
        </authorList>
    </citation>
    <scope>NUCLEOTIDE SEQUENCE</scope>
    <source>
        <tissue evidence="2">Shoot tissue taken approximately 20 cm above the soil surface</tissue>
    </source>
</reference>
<accession>A0A0A8Y673</accession>
<evidence type="ECO:0000313" key="2">
    <source>
        <dbReference type="EMBL" id="JAD20493.1"/>
    </source>
</evidence>
<proteinExistence type="predicted"/>
<dbReference type="AlphaFoldDB" id="A0A0A8Y673"/>
<sequence length="128" mass="14509">MNIQSAFPVSPATKAERMRDCLRNLKQQNKDDDAKVKRAFQTLLTYIGNVAKNPDEEKFRKIRLSNATFQERVGNLHGGIEFLQICGFEKLEDNEFLFMPRDKVDKAVLNTAGAELNSAITNPFFGVL</sequence>
<protein>
    <recommendedName>
        <fullName evidence="1">PUB domain-containing protein</fullName>
    </recommendedName>
</protein>
<organism evidence="2">
    <name type="scientific">Arundo donax</name>
    <name type="common">Giant reed</name>
    <name type="synonym">Donax arundinaceus</name>
    <dbReference type="NCBI Taxonomy" id="35708"/>
    <lineage>
        <taxon>Eukaryota</taxon>
        <taxon>Viridiplantae</taxon>
        <taxon>Streptophyta</taxon>
        <taxon>Embryophyta</taxon>
        <taxon>Tracheophyta</taxon>
        <taxon>Spermatophyta</taxon>
        <taxon>Magnoliopsida</taxon>
        <taxon>Liliopsida</taxon>
        <taxon>Poales</taxon>
        <taxon>Poaceae</taxon>
        <taxon>PACMAD clade</taxon>
        <taxon>Arundinoideae</taxon>
        <taxon>Arundineae</taxon>
        <taxon>Arundo</taxon>
    </lineage>
</organism>
<dbReference type="CDD" id="cd10461">
    <property type="entry name" value="PUB_UBA_plant"/>
    <property type="match status" value="1"/>
</dbReference>
<dbReference type="EMBL" id="GBRH01277402">
    <property type="protein sequence ID" value="JAD20493.1"/>
    <property type="molecule type" value="Transcribed_RNA"/>
</dbReference>
<feature type="domain" description="PUB" evidence="1">
    <location>
        <begin position="35"/>
        <end position="106"/>
    </location>
</feature>
<name>A0A0A8Y673_ARUDO</name>
<reference evidence="2" key="1">
    <citation type="submission" date="2014-09" db="EMBL/GenBank/DDBJ databases">
        <authorList>
            <person name="Magalhaes I.L.F."/>
            <person name="Oliveira U."/>
            <person name="Santos F.R."/>
            <person name="Vidigal T.H.D.A."/>
            <person name="Brescovit A.D."/>
            <person name="Santos A.J."/>
        </authorList>
    </citation>
    <scope>NUCLEOTIDE SEQUENCE</scope>
    <source>
        <tissue evidence="2">Shoot tissue taken approximately 20 cm above the soil surface</tissue>
    </source>
</reference>
<dbReference type="InterPro" id="IPR018997">
    <property type="entry name" value="PUB_domain"/>
</dbReference>
<evidence type="ECO:0000259" key="1">
    <source>
        <dbReference type="Pfam" id="PF09409"/>
    </source>
</evidence>
<dbReference type="SUPFAM" id="SSF143503">
    <property type="entry name" value="PUG domain-like"/>
    <property type="match status" value="1"/>
</dbReference>
<dbReference type="SMART" id="SM00580">
    <property type="entry name" value="PUG"/>
    <property type="match status" value="1"/>
</dbReference>